<gene>
    <name evidence="2" type="ORF">D8I30_11510</name>
</gene>
<dbReference type="OrthoDB" id="7205753at2"/>
<dbReference type="Proteomes" id="UP000276984">
    <property type="component" value="Chromosome"/>
</dbReference>
<keyword evidence="3" id="KW-1185">Reference proteome</keyword>
<feature type="compositionally biased region" description="Basic and acidic residues" evidence="1">
    <location>
        <begin position="138"/>
        <end position="149"/>
    </location>
</feature>
<feature type="region of interest" description="Disordered" evidence="1">
    <location>
        <begin position="121"/>
        <end position="166"/>
    </location>
</feature>
<accession>A0A494RH28</accession>
<evidence type="ECO:0000313" key="3">
    <source>
        <dbReference type="Proteomes" id="UP000276984"/>
    </source>
</evidence>
<name>A0A494RH28_9CAUL</name>
<dbReference type="EMBL" id="CP032707">
    <property type="protein sequence ID" value="AYG95735.1"/>
    <property type="molecule type" value="Genomic_DNA"/>
</dbReference>
<reference evidence="2 3" key="1">
    <citation type="submission" date="2018-10" db="EMBL/GenBank/DDBJ databases">
        <title>Complete genome sequence of Brevundimonas naejangsanensis BRV3.</title>
        <authorList>
            <person name="Berrios L."/>
            <person name="Ely B."/>
        </authorList>
    </citation>
    <scope>NUCLEOTIDE SEQUENCE [LARGE SCALE GENOMIC DNA]</scope>
    <source>
        <strain evidence="2 3">BRV3</strain>
    </source>
</reference>
<dbReference type="RefSeq" id="WP_121482869.1">
    <property type="nucleotide sequence ID" value="NZ_CP032707.1"/>
</dbReference>
<evidence type="ECO:0000313" key="2">
    <source>
        <dbReference type="EMBL" id="AYG95735.1"/>
    </source>
</evidence>
<protein>
    <submittedName>
        <fullName evidence="2">Uncharacterized protein</fullName>
    </submittedName>
</protein>
<organism evidence="2 3">
    <name type="scientific">Brevundimonas naejangsanensis</name>
    <dbReference type="NCBI Taxonomy" id="588932"/>
    <lineage>
        <taxon>Bacteria</taxon>
        <taxon>Pseudomonadati</taxon>
        <taxon>Pseudomonadota</taxon>
        <taxon>Alphaproteobacteria</taxon>
        <taxon>Caulobacterales</taxon>
        <taxon>Caulobacteraceae</taxon>
        <taxon>Brevundimonas</taxon>
    </lineage>
</organism>
<proteinExistence type="predicted"/>
<evidence type="ECO:0000256" key="1">
    <source>
        <dbReference type="SAM" id="MobiDB-lite"/>
    </source>
</evidence>
<sequence>MAKSAALLTAALLTAAALTLTGLGAAGWAAWNSTSAAHGERQAGPTIAIEVVPPREPNLRPGPILSVGELRNGYHHDPERLKGPAASDLPVESAWLEWYPPLPAPTSIIVAVPLEPPPARPPAPTLDRNDYNFGFDAPRPDYAAEREARQSALSKAPPAAPDSIFY</sequence>
<dbReference type="AlphaFoldDB" id="A0A494RH28"/>